<dbReference type="AlphaFoldDB" id="G8NZ86"/>
<dbReference type="Pfam" id="PF04185">
    <property type="entry name" value="Phosphoesterase"/>
    <property type="match status" value="2"/>
</dbReference>
<dbReference type="HOGENOM" id="CLU_008770_1_0_0"/>
<dbReference type="Gene3D" id="3.40.720.10">
    <property type="entry name" value="Alkaline Phosphatase, subunit A"/>
    <property type="match status" value="2"/>
</dbReference>
<keyword evidence="3 5" id="KW-0378">Hydrolase</keyword>
<dbReference type="InterPro" id="IPR019546">
    <property type="entry name" value="TAT_signal_bac_arc"/>
</dbReference>
<evidence type="ECO:0000313" key="5">
    <source>
        <dbReference type="EMBL" id="AEU36822.1"/>
    </source>
</evidence>
<evidence type="ECO:0000313" key="6">
    <source>
        <dbReference type="Proteomes" id="UP000007113"/>
    </source>
</evidence>
<organism evidence="5 6">
    <name type="scientific">Granulicella mallensis (strain ATCC BAA-1857 / DSM 23137 / MP5ACTX8)</name>
    <dbReference type="NCBI Taxonomy" id="682795"/>
    <lineage>
        <taxon>Bacteria</taxon>
        <taxon>Pseudomonadati</taxon>
        <taxon>Acidobacteriota</taxon>
        <taxon>Terriglobia</taxon>
        <taxon>Terriglobales</taxon>
        <taxon>Acidobacteriaceae</taxon>
        <taxon>Granulicella</taxon>
    </lineage>
</organism>
<dbReference type="Proteomes" id="UP000007113">
    <property type="component" value="Chromosome"/>
</dbReference>
<dbReference type="Pfam" id="PF05506">
    <property type="entry name" value="PLipase_C_C"/>
    <property type="match status" value="2"/>
</dbReference>
<dbReference type="SUPFAM" id="SSF53649">
    <property type="entry name" value="Alkaline phosphatase-like"/>
    <property type="match status" value="1"/>
</dbReference>
<dbReference type="NCBIfam" id="TIGR03396">
    <property type="entry name" value="PC_PLC"/>
    <property type="match status" value="1"/>
</dbReference>
<name>G8NZ86_GRAMM</name>
<feature type="domain" description="Bacterial phospholipase C C-terminal" evidence="4">
    <location>
        <begin position="742"/>
        <end position="824"/>
    </location>
</feature>
<dbReference type="GO" id="GO:0016042">
    <property type="term" value="P:lipid catabolic process"/>
    <property type="evidence" value="ECO:0007669"/>
    <property type="project" value="InterPro"/>
</dbReference>
<dbReference type="eggNOG" id="COG3511">
    <property type="taxonomic scope" value="Bacteria"/>
</dbReference>
<gene>
    <name evidence="5" type="ordered locus">AciX8_2507</name>
</gene>
<dbReference type="EC" id="3.1.4.3" evidence="2"/>
<dbReference type="InterPro" id="IPR006311">
    <property type="entry name" value="TAT_signal"/>
</dbReference>
<reference evidence="5 6" key="1">
    <citation type="submission" date="2011-11" db="EMBL/GenBank/DDBJ databases">
        <title>Complete sequence of Granulicella mallensis MP5ACTX8.</title>
        <authorList>
            <consortium name="US DOE Joint Genome Institute"/>
            <person name="Lucas S."/>
            <person name="Copeland A."/>
            <person name="Lapidus A."/>
            <person name="Cheng J.-F."/>
            <person name="Goodwin L."/>
            <person name="Pitluck S."/>
            <person name="Peters L."/>
            <person name="Lu M."/>
            <person name="Detter J.C."/>
            <person name="Han C."/>
            <person name="Tapia R."/>
            <person name="Land M."/>
            <person name="Hauser L."/>
            <person name="Kyrpides N."/>
            <person name="Ivanova N."/>
            <person name="Mikhailova N."/>
            <person name="Pagani I."/>
            <person name="Rawat S."/>
            <person name="Mannisto M."/>
            <person name="Haggblom M."/>
            <person name="Woyke T."/>
        </authorList>
    </citation>
    <scope>NUCLEOTIDE SEQUENCE [LARGE SCALE GENOMIC DNA]</scope>
    <source>
        <strain evidence="6">ATCC BAA-1857 / DSM 23137 / MP5ACTX8</strain>
    </source>
</reference>
<dbReference type="EMBL" id="CP003130">
    <property type="protein sequence ID" value="AEU36822.1"/>
    <property type="molecule type" value="Genomic_DNA"/>
</dbReference>
<accession>G8NZ86</accession>
<dbReference type="PANTHER" id="PTHR31956">
    <property type="entry name" value="NON-SPECIFIC PHOSPHOLIPASE C4-RELATED"/>
    <property type="match status" value="1"/>
</dbReference>
<dbReference type="GO" id="GO:0034480">
    <property type="term" value="F:phosphatidylcholine phospholipase C activity"/>
    <property type="evidence" value="ECO:0007669"/>
    <property type="project" value="UniProtKB-EC"/>
</dbReference>
<evidence type="ECO:0000259" key="4">
    <source>
        <dbReference type="Pfam" id="PF05506"/>
    </source>
</evidence>
<dbReference type="NCBIfam" id="TIGR01409">
    <property type="entry name" value="TAT_signal_seq"/>
    <property type="match status" value="1"/>
</dbReference>
<evidence type="ECO:0000256" key="1">
    <source>
        <dbReference type="ARBA" id="ARBA00009717"/>
    </source>
</evidence>
<sequence>MAHTRRDFLKVAAMLSGAAGVSGFIPDSIQRAFAIEPEAGSTYLDAEHIVILMQENRSFDHALGTLQGVRGFNDPRAIRQANGNSVFVQTNAAGESYAPWRLDIRDTRVTWMGSIPHSRNSQVDAWNEGHHDGWIDAKRAYSPDYAHIPLTMGHYTREDLPFYYELADAFTVCDQNYCSVMTSTTPNRSVFWTGTVRDEQRTDSKVFMRNDEIMSGGMTWKTYPERLHEAGISWKLYQNELTNSGGMSREESAWLSNFGTNVLEAFAAYNIEAYPGSVLAMQQQIASLTKQMTKLQQTVANEQDPEAAARIHSRIDGDQKRIEKIKASLANSGEARYKQLTPQQRALHDAAFVTNVNDPHYRSLDSIDFEDAGKPLTMEVPKGDILHQFRQDVNEGKLPTISWLSSPEKFSDHPTSPWYGAWYVSEVMDILTKNPEVWKKTIFILTYDENDGYFDHAPSFVAADPKRPQTGRASEGIDTGLEYSYAKDELIQGVPEKEARSGPIGMGFRVPMIIASPWSRGGWVNSQLFDHSSTLMFLEEFVQKKHGKTVREENISAWRRSISGDLTSCFRPHDAKETKLEFLDRNKFVVSIQQARYKEVPSNYKKLTSEQIAEINRNQTSSDLMSHQEKGIRPACSLPYELYAEGKLNADRTKFELHLKAGNEVYGKRAAGAPFNVYLRNTKVDAAPGMMVATYAVKSGDTLSEDFPLSLFADGRYSIDVHGPNGFYRSFTGEAQAPGLQARTSYERQSSHLTGNVQVLLHNPGTEPLKVAVLDNSYKTGTVNKTIPAGHEMSVVLNLKQSHGWYDFTVMADGATSAARYAGRVETGRSSFSDPLMGGVV</sequence>
<dbReference type="InterPro" id="IPR017767">
    <property type="entry name" value="PC-PLC"/>
</dbReference>
<protein>
    <recommendedName>
        <fullName evidence="2">phospholipase C</fullName>
        <ecNumber evidence="2">3.1.4.3</ecNumber>
    </recommendedName>
</protein>
<evidence type="ECO:0000256" key="2">
    <source>
        <dbReference type="ARBA" id="ARBA00012018"/>
    </source>
</evidence>
<dbReference type="STRING" id="682795.AciX8_2507"/>
<comment type="similarity">
    <text evidence="1">Belongs to the bacterial phospholipase C family.</text>
</comment>
<dbReference type="OrthoDB" id="9770871at2"/>
<dbReference type="InterPro" id="IPR008475">
    <property type="entry name" value="PLipase_C_C"/>
</dbReference>
<dbReference type="InterPro" id="IPR007312">
    <property type="entry name" value="Phosphoesterase"/>
</dbReference>
<proteinExistence type="inferred from homology"/>
<dbReference type="InterPro" id="IPR017850">
    <property type="entry name" value="Alkaline_phosphatase_core_sf"/>
</dbReference>
<dbReference type="KEGG" id="gma:AciX8_2507"/>
<evidence type="ECO:0000256" key="3">
    <source>
        <dbReference type="ARBA" id="ARBA00022801"/>
    </source>
</evidence>
<feature type="domain" description="Bacterial phospholipase C C-terminal" evidence="4">
    <location>
        <begin position="634"/>
        <end position="733"/>
    </location>
</feature>
<keyword evidence="6" id="KW-1185">Reference proteome</keyword>
<dbReference type="RefSeq" id="WP_014265700.1">
    <property type="nucleotide sequence ID" value="NC_016631.1"/>
</dbReference>
<dbReference type="PANTHER" id="PTHR31956:SF1">
    <property type="entry name" value="NON-SPECIFIC PHOSPHOLIPASE C1"/>
    <property type="match status" value="1"/>
</dbReference>
<dbReference type="PROSITE" id="PS51318">
    <property type="entry name" value="TAT"/>
    <property type="match status" value="1"/>
</dbReference>